<dbReference type="CDD" id="cd13553">
    <property type="entry name" value="PBP2_NrtA_CpmA_like"/>
    <property type="match status" value="1"/>
</dbReference>
<gene>
    <name evidence="13" type="ORF">J2S13_001262</name>
</gene>
<dbReference type="Proteomes" id="UP001237207">
    <property type="component" value="Unassembled WGS sequence"/>
</dbReference>
<dbReference type="Pfam" id="PF13379">
    <property type="entry name" value="NMT1_2"/>
    <property type="match status" value="1"/>
</dbReference>
<evidence type="ECO:0000256" key="7">
    <source>
        <dbReference type="ARBA" id="ARBA00022729"/>
    </source>
</evidence>
<dbReference type="EMBL" id="JAUSUC010000011">
    <property type="protein sequence ID" value="MDQ0214865.1"/>
    <property type="molecule type" value="Genomic_DNA"/>
</dbReference>
<keyword evidence="9" id="KW-0564">Palmitate</keyword>
<evidence type="ECO:0000259" key="12">
    <source>
        <dbReference type="SMART" id="SM00062"/>
    </source>
</evidence>
<dbReference type="NCBIfam" id="TIGR01728">
    <property type="entry name" value="SsuA_fam"/>
    <property type="match status" value="1"/>
</dbReference>
<evidence type="ECO:0000256" key="8">
    <source>
        <dbReference type="ARBA" id="ARBA00023136"/>
    </source>
</evidence>
<accession>A0AAJ1T4V7</accession>
<evidence type="ECO:0000256" key="2">
    <source>
        <dbReference type="ARBA" id="ARBA00004533"/>
    </source>
</evidence>
<dbReference type="PANTHER" id="PTHR30024">
    <property type="entry name" value="ALIPHATIC SULFONATES-BINDING PROTEIN-RELATED"/>
    <property type="match status" value="1"/>
</dbReference>
<dbReference type="InterPro" id="IPR044527">
    <property type="entry name" value="NrtA/CpmA_ABC-bd_dom"/>
</dbReference>
<evidence type="ECO:0000256" key="6">
    <source>
        <dbReference type="ARBA" id="ARBA00022519"/>
    </source>
</evidence>
<dbReference type="GO" id="GO:0042626">
    <property type="term" value="F:ATPase-coupled transmembrane transporter activity"/>
    <property type="evidence" value="ECO:0007669"/>
    <property type="project" value="InterPro"/>
</dbReference>
<evidence type="ECO:0000256" key="5">
    <source>
        <dbReference type="ARBA" id="ARBA00022475"/>
    </source>
</evidence>
<evidence type="ECO:0000256" key="10">
    <source>
        <dbReference type="ARBA" id="ARBA00023288"/>
    </source>
</evidence>
<evidence type="ECO:0000313" key="13">
    <source>
        <dbReference type="EMBL" id="MDQ0214865.1"/>
    </source>
</evidence>
<sequence>MMKNFMSFFAVVLLLLAGVLAGCSSEKSSGSDDGKKKVVIGFFPNIDHVPAMIAKEKGLFEKVLGEDVTIEYKTFPDGGAFMTALKTGDISAGLVGPGPVMNHFANGADVKIIAGGSSGGTVVVASKKSGIQTVDDLAGKTFITPGVGCTHDVQFETFAKDYGLKSTRIGGTMKHTTGNPAQYAGLFQSGKVDFASVPEPWASLLVKEVGAKVIVDSDKISFGTTLPNSVLATSGKLIKEDSALVKKIVDAHKEAIQFINENPEEAKEIAIKTIKDITKQELEKDIVDRSWERIHYTSEVNADVIQQFADSSYDLKFLKDQPKFAELIDKQFLENKKVTKK</sequence>
<protein>
    <submittedName>
        <fullName evidence="13">NitT/TauT family transport system substrate-binding protein</fullName>
    </submittedName>
</protein>
<organism evidence="13 14">
    <name type="scientific">Oikeobacillus pervagus</name>
    <dbReference type="NCBI Taxonomy" id="1325931"/>
    <lineage>
        <taxon>Bacteria</taxon>
        <taxon>Bacillati</taxon>
        <taxon>Bacillota</taxon>
        <taxon>Bacilli</taxon>
        <taxon>Bacillales</taxon>
        <taxon>Bacillaceae</taxon>
        <taxon>Oikeobacillus</taxon>
    </lineage>
</organism>
<dbReference type="SUPFAM" id="SSF53850">
    <property type="entry name" value="Periplasmic binding protein-like II"/>
    <property type="match status" value="1"/>
</dbReference>
<dbReference type="Gene3D" id="3.40.190.10">
    <property type="entry name" value="Periplasmic binding protein-like II"/>
    <property type="match status" value="2"/>
</dbReference>
<feature type="domain" description="Solute-binding protein family 3/N-terminal" evidence="12">
    <location>
        <begin position="37"/>
        <end position="285"/>
    </location>
</feature>
<dbReference type="PROSITE" id="PS51257">
    <property type="entry name" value="PROKAR_LIPOPROTEIN"/>
    <property type="match status" value="1"/>
</dbReference>
<evidence type="ECO:0000256" key="11">
    <source>
        <dbReference type="SAM" id="SignalP"/>
    </source>
</evidence>
<reference evidence="13" key="1">
    <citation type="submission" date="2023-07" db="EMBL/GenBank/DDBJ databases">
        <title>Genomic Encyclopedia of Type Strains, Phase IV (KMG-IV): sequencing the most valuable type-strain genomes for metagenomic binning, comparative biology and taxonomic classification.</title>
        <authorList>
            <person name="Goeker M."/>
        </authorList>
    </citation>
    <scope>NUCLEOTIDE SEQUENCE</scope>
    <source>
        <strain evidence="13">DSM 23947</strain>
    </source>
</reference>
<feature type="chain" id="PRO_5042556725" evidence="11">
    <location>
        <begin position="22"/>
        <end position="341"/>
    </location>
</feature>
<keyword evidence="8" id="KW-0472">Membrane</keyword>
<evidence type="ECO:0000256" key="1">
    <source>
        <dbReference type="ARBA" id="ARBA00004418"/>
    </source>
</evidence>
<keyword evidence="5" id="KW-1003">Cell membrane</keyword>
<name>A0AAJ1T4V7_9BACI</name>
<dbReference type="GO" id="GO:0042597">
    <property type="term" value="C:periplasmic space"/>
    <property type="evidence" value="ECO:0007669"/>
    <property type="project" value="UniProtKB-SubCell"/>
</dbReference>
<keyword evidence="7 11" id="KW-0732">Signal</keyword>
<dbReference type="PANTHER" id="PTHR30024:SF47">
    <property type="entry name" value="TAURINE-BINDING PERIPLASMIC PROTEIN"/>
    <property type="match status" value="1"/>
</dbReference>
<dbReference type="InterPro" id="IPR010067">
    <property type="entry name" value="ABC_SsuA_sub-bd"/>
</dbReference>
<proteinExistence type="inferred from homology"/>
<keyword evidence="4" id="KW-0813">Transport</keyword>
<evidence type="ECO:0000256" key="9">
    <source>
        <dbReference type="ARBA" id="ARBA00023139"/>
    </source>
</evidence>
<comment type="caution">
    <text evidence="13">The sequence shown here is derived from an EMBL/GenBank/DDBJ whole genome shotgun (WGS) entry which is preliminary data.</text>
</comment>
<feature type="signal peptide" evidence="11">
    <location>
        <begin position="1"/>
        <end position="21"/>
    </location>
</feature>
<dbReference type="SMART" id="SM00062">
    <property type="entry name" value="PBPb"/>
    <property type="match status" value="1"/>
</dbReference>
<dbReference type="InterPro" id="IPR001638">
    <property type="entry name" value="Solute-binding_3/MltF_N"/>
</dbReference>
<dbReference type="GO" id="GO:0005886">
    <property type="term" value="C:plasma membrane"/>
    <property type="evidence" value="ECO:0007669"/>
    <property type="project" value="UniProtKB-SubCell"/>
</dbReference>
<comment type="subcellular location">
    <subcellularLocation>
        <location evidence="2">Cell inner membrane</location>
    </subcellularLocation>
    <subcellularLocation>
        <location evidence="1">Periplasm</location>
    </subcellularLocation>
</comment>
<evidence type="ECO:0000256" key="3">
    <source>
        <dbReference type="ARBA" id="ARBA00010742"/>
    </source>
</evidence>
<dbReference type="AlphaFoldDB" id="A0AAJ1T4V7"/>
<keyword evidence="14" id="KW-1185">Reference proteome</keyword>
<evidence type="ECO:0000256" key="4">
    <source>
        <dbReference type="ARBA" id="ARBA00022448"/>
    </source>
</evidence>
<keyword evidence="6" id="KW-0997">Cell inner membrane</keyword>
<comment type="similarity">
    <text evidence="3">Belongs to the bacterial solute-binding protein SsuA/TauA family.</text>
</comment>
<evidence type="ECO:0000313" key="14">
    <source>
        <dbReference type="Proteomes" id="UP001237207"/>
    </source>
</evidence>
<keyword evidence="10" id="KW-0449">Lipoprotein</keyword>